<dbReference type="AlphaFoldDB" id="A0A9N8M3W6"/>
<dbReference type="GO" id="GO:0000030">
    <property type="term" value="F:mannosyltransferase activity"/>
    <property type="evidence" value="ECO:0007669"/>
    <property type="project" value="InterPro"/>
</dbReference>
<comment type="subcellular location">
    <subcellularLocation>
        <location evidence="1">Endomembrane system</location>
        <topology evidence="1">Multi-pass membrane protein</topology>
    </subcellularLocation>
</comment>
<comment type="caution">
    <text evidence="10">The sequence shown here is derived from an EMBL/GenBank/DDBJ whole genome shotgun (WGS) entry which is preliminary data.</text>
</comment>
<evidence type="ECO:0000256" key="1">
    <source>
        <dbReference type="ARBA" id="ARBA00004127"/>
    </source>
</evidence>
<feature type="compositionally biased region" description="Low complexity" evidence="7">
    <location>
        <begin position="1"/>
        <end position="11"/>
    </location>
</feature>
<dbReference type="GO" id="GO:0006493">
    <property type="term" value="P:protein O-linked glycosylation"/>
    <property type="evidence" value="ECO:0007669"/>
    <property type="project" value="InterPro"/>
</dbReference>
<sequence length="173" mass="18633">MFHAAATVASPVTPPPAAPQPAAAPAAASSISISPSPTPHPALSAGTGVRAICSPAWSYALVISRFILLDSVLLYFTFHGMVKFHSYQNRCVNRRSHQFKWVGLFAIALIGLCSMEDLWEKFGGFRISQMSSLFRLVSRAMSLQKKNPVEAAYGSKVTFKNMGQGGGLLHSHV</sequence>
<feature type="transmembrane region" description="Helical" evidence="8">
    <location>
        <begin position="56"/>
        <end position="78"/>
    </location>
</feature>
<dbReference type="Pfam" id="PF02366">
    <property type="entry name" value="PMT"/>
    <property type="match status" value="1"/>
</dbReference>
<feature type="transmembrane region" description="Helical" evidence="8">
    <location>
        <begin position="99"/>
        <end position="119"/>
    </location>
</feature>
<evidence type="ECO:0000256" key="5">
    <source>
        <dbReference type="ARBA" id="ARBA00022989"/>
    </source>
</evidence>
<dbReference type="GO" id="GO:0012505">
    <property type="term" value="C:endomembrane system"/>
    <property type="evidence" value="ECO:0007669"/>
    <property type="project" value="UniProtKB-SubCell"/>
</dbReference>
<dbReference type="InterPro" id="IPR003342">
    <property type="entry name" value="ArnT-like_N"/>
</dbReference>
<evidence type="ECO:0000256" key="7">
    <source>
        <dbReference type="SAM" id="MobiDB-lite"/>
    </source>
</evidence>
<evidence type="ECO:0000313" key="10">
    <source>
        <dbReference type="EMBL" id="CAD6955463.1"/>
    </source>
</evidence>
<feature type="region of interest" description="Disordered" evidence="7">
    <location>
        <begin position="1"/>
        <end position="23"/>
    </location>
</feature>
<keyword evidence="5 8" id="KW-1133">Transmembrane helix</keyword>
<keyword evidence="11" id="KW-1185">Reference proteome</keyword>
<organism evidence="10 11">
    <name type="scientific">Tilletia laevis</name>
    <dbReference type="NCBI Taxonomy" id="157183"/>
    <lineage>
        <taxon>Eukaryota</taxon>
        <taxon>Fungi</taxon>
        <taxon>Dikarya</taxon>
        <taxon>Basidiomycota</taxon>
        <taxon>Ustilaginomycotina</taxon>
        <taxon>Exobasidiomycetes</taxon>
        <taxon>Tilletiales</taxon>
        <taxon>Tilletiaceae</taxon>
        <taxon>Tilletia</taxon>
    </lineage>
</organism>
<dbReference type="Proteomes" id="UP000836404">
    <property type="component" value="Unassembled WGS sequence"/>
</dbReference>
<evidence type="ECO:0000256" key="4">
    <source>
        <dbReference type="ARBA" id="ARBA00022692"/>
    </source>
</evidence>
<gene>
    <name evidence="10" type="ORF">JKILLFL_G7330</name>
</gene>
<reference evidence="10 11" key="1">
    <citation type="submission" date="2020-10" db="EMBL/GenBank/DDBJ databases">
        <authorList>
            <person name="Sedaghatjoo S."/>
        </authorList>
    </citation>
    <scope>NUCLEOTIDE SEQUENCE [LARGE SCALE GENOMIC DNA]</scope>
    <source>
        <strain evidence="10 11">LLFL</strain>
    </source>
</reference>
<name>A0A9N8M3W6_9BASI</name>
<proteinExistence type="predicted"/>
<evidence type="ECO:0000256" key="6">
    <source>
        <dbReference type="ARBA" id="ARBA00023136"/>
    </source>
</evidence>
<evidence type="ECO:0000259" key="9">
    <source>
        <dbReference type="Pfam" id="PF02366"/>
    </source>
</evidence>
<keyword evidence="6 8" id="KW-0472">Membrane</keyword>
<dbReference type="EMBL" id="CAJHJF010006241">
    <property type="protein sequence ID" value="CAD6955463.1"/>
    <property type="molecule type" value="Genomic_DNA"/>
</dbReference>
<feature type="domain" description="ArnT-like N-terminal" evidence="9">
    <location>
        <begin position="61"/>
        <end position="109"/>
    </location>
</feature>
<evidence type="ECO:0000256" key="2">
    <source>
        <dbReference type="ARBA" id="ARBA00022676"/>
    </source>
</evidence>
<keyword evidence="4 8" id="KW-0812">Transmembrane</keyword>
<evidence type="ECO:0000313" key="11">
    <source>
        <dbReference type="Proteomes" id="UP000836404"/>
    </source>
</evidence>
<evidence type="ECO:0000256" key="8">
    <source>
        <dbReference type="SAM" id="Phobius"/>
    </source>
</evidence>
<dbReference type="GO" id="GO:0016020">
    <property type="term" value="C:membrane"/>
    <property type="evidence" value="ECO:0007669"/>
    <property type="project" value="InterPro"/>
</dbReference>
<protein>
    <recommendedName>
        <fullName evidence="9">ArnT-like N-terminal domain-containing protein</fullName>
    </recommendedName>
</protein>
<keyword evidence="3" id="KW-0808">Transferase</keyword>
<accession>A0A9N8M3W6</accession>
<keyword evidence="2" id="KW-0328">Glycosyltransferase</keyword>
<evidence type="ECO:0000256" key="3">
    <source>
        <dbReference type="ARBA" id="ARBA00022679"/>
    </source>
</evidence>